<name>A0A1G1Y0L8_9BACT</name>
<reference evidence="1 2" key="1">
    <citation type="journal article" date="2016" name="Nat. Commun.">
        <title>Thousands of microbial genomes shed light on interconnected biogeochemical processes in an aquifer system.</title>
        <authorList>
            <person name="Anantharaman K."/>
            <person name="Brown C.T."/>
            <person name="Hug L.A."/>
            <person name="Sharon I."/>
            <person name="Castelle C.J."/>
            <person name="Probst A.J."/>
            <person name="Thomas B.C."/>
            <person name="Singh A."/>
            <person name="Wilkins M.J."/>
            <person name="Karaoz U."/>
            <person name="Brodie E.L."/>
            <person name="Williams K.H."/>
            <person name="Hubbard S.S."/>
            <person name="Banfield J.F."/>
        </authorList>
    </citation>
    <scope>NUCLEOTIDE SEQUENCE [LARGE SCALE GENOMIC DNA]</scope>
</reference>
<evidence type="ECO:0000313" key="1">
    <source>
        <dbReference type="EMBL" id="OGY45903.1"/>
    </source>
</evidence>
<gene>
    <name evidence="1" type="ORF">A2744_00950</name>
</gene>
<dbReference type="AlphaFoldDB" id="A0A1G1Y0L8"/>
<sequence>MKQTPGAYVIQLGQNGLLTLAIPKLAGHYVIVEQREGYLVISALDPEWENGSGLIASRGRQCIMLNSTSGGIPHV</sequence>
<accession>A0A1G1Y0L8</accession>
<proteinExistence type="predicted"/>
<organism evidence="1 2">
    <name type="scientific">Candidatus Buchananbacteria bacterium RIFCSPHIGHO2_01_FULL_44_11</name>
    <dbReference type="NCBI Taxonomy" id="1797535"/>
    <lineage>
        <taxon>Bacteria</taxon>
        <taxon>Candidatus Buchananiibacteriota</taxon>
    </lineage>
</organism>
<evidence type="ECO:0000313" key="2">
    <source>
        <dbReference type="Proteomes" id="UP000178240"/>
    </source>
</evidence>
<dbReference type="STRING" id="1797535.A2744_00950"/>
<protein>
    <submittedName>
        <fullName evidence="1">Uncharacterized protein</fullName>
    </submittedName>
</protein>
<dbReference type="EMBL" id="MHIE01000010">
    <property type="protein sequence ID" value="OGY45903.1"/>
    <property type="molecule type" value="Genomic_DNA"/>
</dbReference>
<comment type="caution">
    <text evidence="1">The sequence shown here is derived from an EMBL/GenBank/DDBJ whole genome shotgun (WGS) entry which is preliminary data.</text>
</comment>
<dbReference type="Proteomes" id="UP000178240">
    <property type="component" value="Unassembled WGS sequence"/>
</dbReference>